<reference evidence="1 2" key="1">
    <citation type="submission" date="2024-04" db="EMBL/GenBank/DDBJ databases">
        <title>Human intestinal bacterial collection.</title>
        <authorList>
            <person name="Pauvert C."/>
            <person name="Hitch T.C.A."/>
            <person name="Clavel T."/>
        </authorList>
    </citation>
    <scope>NUCLEOTIDE SEQUENCE [LARGE SCALE GENOMIC DNA]</scope>
    <source>
        <strain evidence="1 2">CLA-KB-H42</strain>
    </source>
</reference>
<dbReference type="Pfam" id="PF05991">
    <property type="entry name" value="NYN_YacP"/>
    <property type="match status" value="1"/>
</dbReference>
<organism evidence="1 2">
    <name type="scientific">Raoultibacter massiliensis</name>
    <dbReference type="NCBI Taxonomy" id="1852371"/>
    <lineage>
        <taxon>Bacteria</taxon>
        <taxon>Bacillati</taxon>
        <taxon>Actinomycetota</taxon>
        <taxon>Coriobacteriia</taxon>
        <taxon>Eggerthellales</taxon>
        <taxon>Eggerthellaceae</taxon>
        <taxon>Raoultibacter</taxon>
    </lineage>
</organism>
<comment type="caution">
    <text evidence="1">The sequence shown here is derived from an EMBL/GenBank/DDBJ whole genome shotgun (WGS) entry which is preliminary data.</text>
</comment>
<accession>A0ABV1J9X2</accession>
<sequence>MHYLIDGYNVTRRDPATKDLSLEEQRTALEKRLRLGTPSLPGKTTYTIVWDAASGAGATSATAHAHPRSEYTRLPTADDAIVAKARRATERIGVVTSDNELANRCRSAALHGVDIVPSERLFAQAKPAKKRGRKTPMPRDIGIPANANEINRELKELWGIDD</sequence>
<evidence type="ECO:0000313" key="2">
    <source>
        <dbReference type="Proteomes" id="UP001487305"/>
    </source>
</evidence>
<protein>
    <submittedName>
        <fullName evidence="1">NYN domain-containing protein</fullName>
    </submittedName>
</protein>
<proteinExistence type="predicted"/>
<dbReference type="RefSeq" id="WP_102373461.1">
    <property type="nucleotide sequence ID" value="NZ_JBBNOP010000002.1"/>
</dbReference>
<gene>
    <name evidence="1" type="ORF">AAA083_02660</name>
</gene>
<dbReference type="EMBL" id="JBBNOP010000002">
    <property type="protein sequence ID" value="MEQ3361874.1"/>
    <property type="molecule type" value="Genomic_DNA"/>
</dbReference>
<dbReference type="InterPro" id="IPR010298">
    <property type="entry name" value="YacP-like"/>
</dbReference>
<keyword evidence="2" id="KW-1185">Reference proteome</keyword>
<dbReference type="Proteomes" id="UP001487305">
    <property type="component" value="Unassembled WGS sequence"/>
</dbReference>
<name>A0ABV1J9X2_9ACTN</name>
<evidence type="ECO:0000313" key="1">
    <source>
        <dbReference type="EMBL" id="MEQ3361874.1"/>
    </source>
</evidence>